<evidence type="ECO:0000313" key="1">
    <source>
        <dbReference type="EMBL" id="KAG9247727.1"/>
    </source>
</evidence>
<reference evidence="1" key="1">
    <citation type="journal article" date="2021" name="IMA Fungus">
        <title>Genomic characterization of three marine fungi, including Emericellopsis atlantica sp. nov. with signatures of a generalist lifestyle and marine biomass degradation.</title>
        <authorList>
            <person name="Hagestad O.C."/>
            <person name="Hou L."/>
            <person name="Andersen J.H."/>
            <person name="Hansen E.H."/>
            <person name="Altermark B."/>
            <person name="Li C."/>
            <person name="Kuhnert E."/>
            <person name="Cox R.J."/>
            <person name="Crous P.W."/>
            <person name="Spatafora J.W."/>
            <person name="Lail K."/>
            <person name="Amirebrahimi M."/>
            <person name="Lipzen A."/>
            <person name="Pangilinan J."/>
            <person name="Andreopoulos W."/>
            <person name="Hayes R.D."/>
            <person name="Ng V."/>
            <person name="Grigoriev I.V."/>
            <person name="Jackson S.A."/>
            <person name="Sutton T.D.S."/>
            <person name="Dobson A.D.W."/>
            <person name="Rama T."/>
        </authorList>
    </citation>
    <scope>NUCLEOTIDE SEQUENCE</scope>
    <source>
        <strain evidence="1">TRa3180A</strain>
    </source>
</reference>
<evidence type="ECO:0000313" key="2">
    <source>
        <dbReference type="Proteomes" id="UP000887226"/>
    </source>
</evidence>
<protein>
    <submittedName>
        <fullName evidence="1">Uncharacterized protein</fullName>
    </submittedName>
</protein>
<gene>
    <name evidence="1" type="ORF">BJ878DRAFT_553879</name>
</gene>
<dbReference type="OrthoDB" id="3562345at2759"/>
<organism evidence="1 2">
    <name type="scientific">Calycina marina</name>
    <dbReference type="NCBI Taxonomy" id="1763456"/>
    <lineage>
        <taxon>Eukaryota</taxon>
        <taxon>Fungi</taxon>
        <taxon>Dikarya</taxon>
        <taxon>Ascomycota</taxon>
        <taxon>Pezizomycotina</taxon>
        <taxon>Leotiomycetes</taxon>
        <taxon>Helotiales</taxon>
        <taxon>Pezizellaceae</taxon>
        <taxon>Calycina</taxon>
    </lineage>
</organism>
<dbReference type="PANTHER" id="PTHR37535:SF2">
    <property type="entry name" value="FINGER DOMAIN PROTEIN, PUTATIVE (AFU_ORTHOLOGUE AFUA_6G09300)-RELATED"/>
    <property type="match status" value="1"/>
</dbReference>
<keyword evidence="2" id="KW-1185">Reference proteome</keyword>
<dbReference type="PANTHER" id="PTHR37535">
    <property type="entry name" value="FLUG DOMAIN PROTEIN"/>
    <property type="match status" value="1"/>
</dbReference>
<comment type="caution">
    <text evidence="1">The sequence shown here is derived from an EMBL/GenBank/DDBJ whole genome shotgun (WGS) entry which is preliminary data.</text>
</comment>
<name>A0A9P7Z9R0_9HELO</name>
<dbReference type="EMBL" id="MU253764">
    <property type="protein sequence ID" value="KAG9247727.1"/>
    <property type="molecule type" value="Genomic_DNA"/>
</dbReference>
<proteinExistence type="predicted"/>
<dbReference type="Proteomes" id="UP000887226">
    <property type="component" value="Unassembled WGS sequence"/>
</dbReference>
<dbReference type="AlphaFoldDB" id="A0A9P7Z9R0"/>
<sequence>MIDLRSGFDASTWDPAKCYDEISPQFIHGFLSWACDQRRGKGGRRRPGIKYASSLETFWKCYLIVYKIETGRKLDPMIQVNSQDVVKIVAVEKDLDFTKPPSATMYTEDLAVFARVLLATTGVPQPCTRRAVPRPLPKLIDRLGNGKLKPSPSVTANHNGNVQKASVNFVHPWCRGEARRLTLQVSDRGSQSCLFDTQL</sequence>
<accession>A0A9P7Z9R0</accession>